<dbReference type="GO" id="GO:0098797">
    <property type="term" value="C:plasma membrane protein complex"/>
    <property type="evidence" value="ECO:0007669"/>
    <property type="project" value="TreeGrafter"/>
</dbReference>
<keyword evidence="4 10" id="KW-1003">Cell membrane</keyword>
<evidence type="ECO:0000256" key="9">
    <source>
        <dbReference type="ARBA" id="ARBA00023136"/>
    </source>
</evidence>
<comment type="subcellular location">
    <subcellularLocation>
        <location evidence="1 10">Cell inner membrane</location>
        <topology evidence="1 10">Single-pass membrane protein</topology>
        <orientation evidence="1 10">Periplasmic side</orientation>
    </subcellularLocation>
</comment>
<reference evidence="13 14" key="1">
    <citation type="submission" date="2017-08" db="EMBL/GenBank/DDBJ databases">
        <title>Genomic and metabolic characterisation of spoilage-associated Pseudomonas species.</title>
        <authorList>
            <person name="Stanborough T."/>
            <person name="Fegan N."/>
            <person name="Powell S.M."/>
            <person name="Singh T."/>
            <person name="Tamplin M.L."/>
            <person name="Chandry P.S."/>
        </authorList>
    </citation>
    <scope>NUCLEOTIDE SEQUENCE [LARGE SCALE GENOMIC DNA]</scope>
    <source>
        <strain evidence="13 14">F1820</strain>
    </source>
</reference>
<dbReference type="PRINTS" id="PR01374">
    <property type="entry name" value="TONBPROTEIN"/>
</dbReference>
<evidence type="ECO:0000256" key="7">
    <source>
        <dbReference type="ARBA" id="ARBA00022927"/>
    </source>
</evidence>
<evidence type="ECO:0000259" key="12">
    <source>
        <dbReference type="PROSITE" id="PS52015"/>
    </source>
</evidence>
<proteinExistence type="inferred from homology"/>
<dbReference type="Proteomes" id="UP000216113">
    <property type="component" value="Unassembled WGS sequence"/>
</dbReference>
<organism evidence="13 14">
    <name type="scientific">Pseudomonas fragi</name>
    <dbReference type="NCBI Taxonomy" id="296"/>
    <lineage>
        <taxon>Bacteria</taxon>
        <taxon>Pseudomonadati</taxon>
        <taxon>Pseudomonadota</taxon>
        <taxon>Gammaproteobacteria</taxon>
        <taxon>Pseudomonadales</taxon>
        <taxon>Pseudomonadaceae</taxon>
        <taxon>Pseudomonas</taxon>
    </lineage>
</organism>
<dbReference type="AlphaFoldDB" id="A0A266LNH4"/>
<keyword evidence="3 10" id="KW-0813">Transport</keyword>
<dbReference type="Pfam" id="PF03544">
    <property type="entry name" value="TonB_C"/>
    <property type="match status" value="1"/>
</dbReference>
<name>A0A266LNH4_PSEFR</name>
<dbReference type="GO" id="GO:0015031">
    <property type="term" value="P:protein transport"/>
    <property type="evidence" value="ECO:0007669"/>
    <property type="project" value="UniProtKB-UniRule"/>
</dbReference>
<evidence type="ECO:0000256" key="5">
    <source>
        <dbReference type="ARBA" id="ARBA00022519"/>
    </source>
</evidence>
<feature type="coiled-coil region" evidence="11">
    <location>
        <begin position="111"/>
        <end position="158"/>
    </location>
</feature>
<dbReference type="PANTHER" id="PTHR33446:SF2">
    <property type="entry name" value="PROTEIN TONB"/>
    <property type="match status" value="1"/>
</dbReference>
<dbReference type="InterPro" id="IPR037682">
    <property type="entry name" value="TonB_C"/>
</dbReference>
<dbReference type="SUPFAM" id="SSF74653">
    <property type="entry name" value="TolA/TonB C-terminal domain"/>
    <property type="match status" value="1"/>
</dbReference>
<evidence type="ECO:0000313" key="14">
    <source>
        <dbReference type="Proteomes" id="UP000216113"/>
    </source>
</evidence>
<sequence length="264" mass="28696">MSAALMHGSMVQAQPLPWTRVWRDSQALVVSVALHSAVVAFLVLGWSMEQSLPEPAPSTLKTRLVMLPAEPVAAPPAPEPLPVVAPPPVVEAKPEVVKPKVDPQIQARKLEQAALARKRVEEQKLAQVEQQKAAQQRAEQVEAQRQQALAEASAQQARVAADNARRAQQAAAAADVRQYLPISKQAPDYPQRALDKGIEGDCTVEYSVTPQGKVDNPKVVGNCHPAFIRPSLVAAATFRYQPRMVDGQAVTVPGVRNTFHYKIQ</sequence>
<evidence type="ECO:0000256" key="2">
    <source>
        <dbReference type="ARBA" id="ARBA00006555"/>
    </source>
</evidence>
<dbReference type="NCBIfam" id="TIGR01352">
    <property type="entry name" value="tonB_Cterm"/>
    <property type="match status" value="1"/>
</dbReference>
<evidence type="ECO:0000256" key="3">
    <source>
        <dbReference type="ARBA" id="ARBA00022448"/>
    </source>
</evidence>
<dbReference type="InterPro" id="IPR006260">
    <property type="entry name" value="TonB/TolA_C"/>
</dbReference>
<keyword evidence="8" id="KW-1133">Transmembrane helix</keyword>
<dbReference type="InterPro" id="IPR003538">
    <property type="entry name" value="TonB"/>
</dbReference>
<dbReference type="Gene3D" id="3.30.1150.10">
    <property type="match status" value="1"/>
</dbReference>
<gene>
    <name evidence="13" type="ORF">CJF43_22110</name>
</gene>
<dbReference type="PROSITE" id="PS52015">
    <property type="entry name" value="TONB_CTD"/>
    <property type="match status" value="1"/>
</dbReference>
<protein>
    <recommendedName>
        <fullName evidence="10">Protein TonB</fullName>
    </recommendedName>
</protein>
<dbReference type="GO" id="GO:0030288">
    <property type="term" value="C:outer membrane-bounded periplasmic space"/>
    <property type="evidence" value="ECO:0007669"/>
    <property type="project" value="InterPro"/>
</dbReference>
<evidence type="ECO:0000313" key="13">
    <source>
        <dbReference type="EMBL" id="OZY39628.1"/>
    </source>
</evidence>
<dbReference type="PANTHER" id="PTHR33446">
    <property type="entry name" value="PROTEIN TONB-RELATED"/>
    <property type="match status" value="1"/>
</dbReference>
<keyword evidence="5 10" id="KW-0997">Cell inner membrane</keyword>
<dbReference type="RefSeq" id="WP_095030983.1">
    <property type="nucleotide sequence ID" value="NZ_NQKL01000025.1"/>
</dbReference>
<keyword evidence="9" id="KW-0472">Membrane</keyword>
<evidence type="ECO:0000256" key="8">
    <source>
        <dbReference type="ARBA" id="ARBA00022989"/>
    </source>
</evidence>
<comment type="similarity">
    <text evidence="2 10">Belongs to the TonB family.</text>
</comment>
<evidence type="ECO:0000256" key="4">
    <source>
        <dbReference type="ARBA" id="ARBA00022475"/>
    </source>
</evidence>
<dbReference type="GO" id="GO:0055085">
    <property type="term" value="P:transmembrane transport"/>
    <property type="evidence" value="ECO:0007669"/>
    <property type="project" value="InterPro"/>
</dbReference>
<keyword evidence="7 10" id="KW-0653">Protein transport</keyword>
<keyword evidence="10" id="KW-0735">Signal-anchor</keyword>
<comment type="caution">
    <text evidence="13">The sequence shown here is derived from an EMBL/GenBank/DDBJ whole genome shotgun (WGS) entry which is preliminary data.</text>
</comment>
<evidence type="ECO:0000256" key="11">
    <source>
        <dbReference type="SAM" id="Coils"/>
    </source>
</evidence>
<feature type="domain" description="TonB C-terminal" evidence="12">
    <location>
        <begin position="174"/>
        <end position="264"/>
    </location>
</feature>
<evidence type="ECO:0000256" key="1">
    <source>
        <dbReference type="ARBA" id="ARBA00004383"/>
    </source>
</evidence>
<dbReference type="GO" id="GO:0031992">
    <property type="term" value="F:energy transducer activity"/>
    <property type="evidence" value="ECO:0007669"/>
    <property type="project" value="InterPro"/>
</dbReference>
<keyword evidence="6" id="KW-0812">Transmembrane</keyword>
<dbReference type="GO" id="GO:0015891">
    <property type="term" value="P:siderophore transport"/>
    <property type="evidence" value="ECO:0007669"/>
    <property type="project" value="InterPro"/>
</dbReference>
<evidence type="ECO:0000256" key="6">
    <source>
        <dbReference type="ARBA" id="ARBA00022692"/>
    </source>
</evidence>
<keyword evidence="11" id="KW-0175">Coiled coil</keyword>
<dbReference type="EMBL" id="NQKL01000025">
    <property type="protein sequence ID" value="OZY39628.1"/>
    <property type="molecule type" value="Genomic_DNA"/>
</dbReference>
<comment type="function">
    <text evidence="10">Interacts with outer membrane receptor proteins that carry out high-affinity binding and energy dependent uptake into the periplasmic space of specific substrates. It could act to transduce energy from the cytoplasmic membrane to specific energy-requiring processes in the outer membrane, resulting in the release into the periplasm of ligands bound by these outer membrane proteins.</text>
</comment>
<dbReference type="InterPro" id="IPR051045">
    <property type="entry name" value="TonB-dependent_transducer"/>
</dbReference>
<accession>A0A266LNH4</accession>
<evidence type="ECO:0000256" key="10">
    <source>
        <dbReference type="RuleBase" id="RU362123"/>
    </source>
</evidence>